<protein>
    <submittedName>
        <fullName evidence="1">Uncharacterized protein</fullName>
    </submittedName>
</protein>
<proteinExistence type="predicted"/>
<comment type="caution">
    <text evidence="1">The sequence shown here is derived from an EMBL/GenBank/DDBJ whole genome shotgun (WGS) entry which is preliminary data.</text>
</comment>
<organism evidence="1">
    <name type="scientific">uncultured bacterium</name>
    <name type="common">gcode 4</name>
    <dbReference type="NCBI Taxonomy" id="1234023"/>
    <lineage>
        <taxon>Bacteria</taxon>
        <taxon>environmental samples</taxon>
    </lineage>
</organism>
<sequence length="155" mass="19186">MKYELPPKIKIYEALGSLWDNRIELVSDKESKCYSSSRWKFYTINFDWENKIYANDNWTYWKNYLWYPSIAHLLMIWKLDYDKKYEEALKDIKWKDINQDFKNDFDKTAEYIHWLLIERWYDLEEFLQEVDRVFAQIVSLDLELLLPKVKPPEGY</sequence>
<reference evidence="1" key="1">
    <citation type="journal article" date="2012" name="Science">
        <title>Fermentation, hydrogen, and sulfur metabolism in multiple uncultivated bacterial phyla.</title>
        <authorList>
            <person name="Wrighton K.C."/>
            <person name="Thomas B.C."/>
            <person name="Sharon I."/>
            <person name="Miller C.S."/>
            <person name="Castelle C.J."/>
            <person name="VerBerkmoes N.C."/>
            <person name="Wilkins M.J."/>
            <person name="Hettich R.L."/>
            <person name="Lipton M.S."/>
            <person name="Williams K.H."/>
            <person name="Long P.E."/>
            <person name="Banfield J.F."/>
        </authorList>
    </citation>
    <scope>NUCLEOTIDE SEQUENCE [LARGE SCALE GENOMIC DNA]</scope>
</reference>
<dbReference type="EMBL" id="AMFJ01000360">
    <property type="protein sequence ID" value="EKE28206.1"/>
    <property type="molecule type" value="Genomic_DNA"/>
</dbReference>
<accession>K2FAR6</accession>
<dbReference type="AlphaFoldDB" id="K2FAR6"/>
<name>K2FAR6_9BACT</name>
<evidence type="ECO:0000313" key="1">
    <source>
        <dbReference type="EMBL" id="EKE28206.1"/>
    </source>
</evidence>
<gene>
    <name evidence="1" type="ORF">ACD_3C00086G0050</name>
</gene>